<keyword evidence="4" id="KW-1185">Reference proteome</keyword>
<keyword evidence="2" id="KW-1133">Transmembrane helix</keyword>
<dbReference type="EMBL" id="CP117811">
    <property type="protein sequence ID" value="WDE96792.1"/>
    <property type="molecule type" value="Genomic_DNA"/>
</dbReference>
<keyword evidence="2" id="KW-0472">Membrane</keyword>
<feature type="compositionally biased region" description="Low complexity" evidence="1">
    <location>
        <begin position="39"/>
        <end position="49"/>
    </location>
</feature>
<evidence type="ECO:0000256" key="1">
    <source>
        <dbReference type="SAM" id="MobiDB-lite"/>
    </source>
</evidence>
<proteinExistence type="predicted"/>
<feature type="region of interest" description="Disordered" evidence="1">
    <location>
        <begin position="1"/>
        <end position="61"/>
    </location>
</feature>
<evidence type="ECO:0000256" key="2">
    <source>
        <dbReference type="SAM" id="Phobius"/>
    </source>
</evidence>
<feature type="transmembrane region" description="Helical" evidence="2">
    <location>
        <begin position="68"/>
        <end position="88"/>
    </location>
</feature>
<evidence type="ECO:0008006" key="5">
    <source>
        <dbReference type="Google" id="ProtNLM"/>
    </source>
</evidence>
<reference evidence="3 4" key="1">
    <citation type="submission" date="2023-02" db="EMBL/GenBank/DDBJ databases">
        <title>Genome sequence of Lentisphaera profundi SAORIC-696.</title>
        <authorList>
            <person name="Kim e."/>
            <person name="Cho J.-C."/>
            <person name="Choi A."/>
            <person name="Kang I."/>
        </authorList>
    </citation>
    <scope>NUCLEOTIDE SEQUENCE [LARGE SCALE GENOMIC DNA]</scope>
    <source>
        <strain evidence="3 4">SAORIC-696</strain>
    </source>
</reference>
<organism evidence="3 4">
    <name type="scientific">Lentisphaera profundi</name>
    <dbReference type="NCBI Taxonomy" id="1658616"/>
    <lineage>
        <taxon>Bacteria</taxon>
        <taxon>Pseudomonadati</taxon>
        <taxon>Lentisphaerota</taxon>
        <taxon>Lentisphaeria</taxon>
        <taxon>Lentisphaerales</taxon>
        <taxon>Lentisphaeraceae</taxon>
        <taxon>Lentisphaera</taxon>
    </lineage>
</organism>
<evidence type="ECO:0000313" key="4">
    <source>
        <dbReference type="Proteomes" id="UP001214250"/>
    </source>
</evidence>
<dbReference type="RefSeq" id="WP_274150857.1">
    <property type="nucleotide sequence ID" value="NZ_CP117811.1"/>
</dbReference>
<gene>
    <name evidence="3" type="ORF">PQO03_02305</name>
</gene>
<accession>A0ABY7VV81</accession>
<sequence>MNRKGGESSGSSRTKIKVNTKAGSDATSARAIKDRPKTAARSQTRARTQAKSRANTHAPQRMKKSGGYLAYIIVTLLTFGVIISDMAGPFKDWMRPVKPVEVKSANVEVEPKKEIPKPVKKLSLKKEKTDKVFKASISKNIQAEEVEEADEEKLKKARYEEIYQDLSSKIKTPVLKKRVTIKMKDGKKLNCHVISIGKRSLSLEKIEPYNGKMNLDVAKLSDETRRLYFGEQYARMKARKMVEREEQQGFFKKDPATESGFFDPSIEETPKRLVHAVQEVGDWLKFQARRGSESSVVRMGAKKNGQACILYIYLDRGFFSQTIPEKTQWLEAVRQFWAMRCKSNSLATEENAHICLVMDGRNIVVGGTKEENAKKIWLKKTRR</sequence>
<protein>
    <recommendedName>
        <fullName evidence="5">TNase-like domain-containing protein</fullName>
    </recommendedName>
</protein>
<evidence type="ECO:0000313" key="3">
    <source>
        <dbReference type="EMBL" id="WDE96792.1"/>
    </source>
</evidence>
<name>A0ABY7VV81_9BACT</name>
<keyword evidence="2" id="KW-0812">Transmembrane</keyword>
<dbReference type="Proteomes" id="UP001214250">
    <property type="component" value="Chromosome 1"/>
</dbReference>